<dbReference type="InterPro" id="IPR053925">
    <property type="entry name" value="RecX_HTH_3rd"/>
</dbReference>
<dbReference type="Pfam" id="PF02631">
    <property type="entry name" value="RecX_HTH2"/>
    <property type="match status" value="1"/>
</dbReference>
<evidence type="ECO:0000256" key="5">
    <source>
        <dbReference type="HAMAP-Rule" id="MF_01114"/>
    </source>
</evidence>
<evidence type="ECO:0000256" key="4">
    <source>
        <dbReference type="ARBA" id="ARBA00022490"/>
    </source>
</evidence>
<comment type="function">
    <text evidence="5">Modulates RecA activity.</text>
</comment>
<dbReference type="HAMAP" id="MF_01114">
    <property type="entry name" value="RecX"/>
    <property type="match status" value="1"/>
</dbReference>
<accession>A0A5Q2MWL5</accession>
<dbReference type="OrthoDB" id="9804967at2"/>
<feature type="domain" description="RecX third three-helical" evidence="7">
    <location>
        <begin position="103"/>
        <end position="150"/>
    </location>
</feature>
<dbReference type="InterPro" id="IPR003783">
    <property type="entry name" value="Regulatory_RecX"/>
</dbReference>
<dbReference type="KEGG" id="hcv:FTV88_0736"/>
<dbReference type="RefSeq" id="WP_153724401.1">
    <property type="nucleotide sequence ID" value="NZ_CP045875.1"/>
</dbReference>
<dbReference type="PANTHER" id="PTHR33602:SF1">
    <property type="entry name" value="REGULATORY PROTEIN RECX FAMILY PROTEIN"/>
    <property type="match status" value="1"/>
</dbReference>
<evidence type="ECO:0000256" key="1">
    <source>
        <dbReference type="ARBA" id="ARBA00004496"/>
    </source>
</evidence>
<keyword evidence="4 5" id="KW-0963">Cytoplasm</keyword>
<evidence type="ECO:0000259" key="7">
    <source>
        <dbReference type="Pfam" id="PF21981"/>
    </source>
</evidence>
<sequence>MTHLSYEESWKKALFWLSRRSLSTQELRDRLRRKGAKAEDTEEIIKRFIDLGYLDDRRFARSYTRYRKDCSSYGSMRIQQELNRKGIQGALCEEALEECLSPEEEYERAKKVAYIKLRELYRKEVDQKSARLGRHLQQKGFPLELIYRLLDELKKEEPLIQEQKT</sequence>
<comment type="subcellular location">
    <subcellularLocation>
        <location evidence="1 5">Cytoplasm</location>
    </subcellularLocation>
</comment>
<dbReference type="Pfam" id="PF21982">
    <property type="entry name" value="RecX_HTH1"/>
    <property type="match status" value="1"/>
</dbReference>
<evidence type="ECO:0000313" key="9">
    <source>
        <dbReference type="EMBL" id="QGG46914.1"/>
    </source>
</evidence>
<organism evidence="9 10">
    <name type="scientific">Heliorestis convoluta</name>
    <dbReference type="NCBI Taxonomy" id="356322"/>
    <lineage>
        <taxon>Bacteria</taxon>
        <taxon>Bacillati</taxon>
        <taxon>Bacillota</taxon>
        <taxon>Clostridia</taxon>
        <taxon>Eubacteriales</taxon>
        <taxon>Heliobacteriaceae</taxon>
        <taxon>Heliorestis</taxon>
    </lineage>
</organism>
<dbReference type="Pfam" id="PF21981">
    <property type="entry name" value="RecX_HTH3"/>
    <property type="match status" value="1"/>
</dbReference>
<feature type="domain" description="RecX first three-helical" evidence="8">
    <location>
        <begin position="11"/>
        <end position="47"/>
    </location>
</feature>
<dbReference type="EMBL" id="CP045875">
    <property type="protein sequence ID" value="QGG46914.1"/>
    <property type="molecule type" value="Genomic_DNA"/>
</dbReference>
<evidence type="ECO:0000256" key="2">
    <source>
        <dbReference type="ARBA" id="ARBA00009695"/>
    </source>
</evidence>
<proteinExistence type="inferred from homology"/>
<evidence type="ECO:0000259" key="6">
    <source>
        <dbReference type="Pfam" id="PF02631"/>
    </source>
</evidence>
<evidence type="ECO:0000313" key="10">
    <source>
        <dbReference type="Proteomes" id="UP000366051"/>
    </source>
</evidence>
<evidence type="ECO:0000259" key="8">
    <source>
        <dbReference type="Pfam" id="PF21982"/>
    </source>
</evidence>
<dbReference type="PANTHER" id="PTHR33602">
    <property type="entry name" value="REGULATORY PROTEIN RECX FAMILY PROTEIN"/>
    <property type="match status" value="1"/>
</dbReference>
<dbReference type="GO" id="GO:0006282">
    <property type="term" value="P:regulation of DNA repair"/>
    <property type="evidence" value="ECO:0007669"/>
    <property type="project" value="UniProtKB-UniRule"/>
</dbReference>
<dbReference type="InterPro" id="IPR053924">
    <property type="entry name" value="RecX_HTH_2nd"/>
</dbReference>
<evidence type="ECO:0000256" key="3">
    <source>
        <dbReference type="ARBA" id="ARBA00018111"/>
    </source>
</evidence>
<protein>
    <recommendedName>
        <fullName evidence="3 5">Regulatory protein RecX</fullName>
    </recommendedName>
</protein>
<comment type="similarity">
    <text evidence="2 5">Belongs to the RecX family.</text>
</comment>
<dbReference type="GO" id="GO:0005737">
    <property type="term" value="C:cytoplasm"/>
    <property type="evidence" value="ECO:0007669"/>
    <property type="project" value="UniProtKB-SubCell"/>
</dbReference>
<gene>
    <name evidence="5 9" type="primary">recX</name>
    <name evidence="9" type="ORF">FTV88_0736</name>
</gene>
<dbReference type="AlphaFoldDB" id="A0A5Q2MWL5"/>
<name>A0A5Q2MWL5_9FIRM</name>
<dbReference type="InterPro" id="IPR053926">
    <property type="entry name" value="RecX_HTH_1st"/>
</dbReference>
<keyword evidence="10" id="KW-1185">Reference proteome</keyword>
<dbReference type="Proteomes" id="UP000366051">
    <property type="component" value="Chromosome"/>
</dbReference>
<reference evidence="10" key="1">
    <citation type="submission" date="2019-11" db="EMBL/GenBank/DDBJ databases">
        <title>Genome sequence of Heliorestis convoluta strain HH, an alkaliphilic and minimalistic phototrophic bacterium from a soda lake in Egypt.</title>
        <authorList>
            <person name="Dewey E.D."/>
            <person name="Stokes L.M."/>
            <person name="Burchell B.M."/>
            <person name="Shaffer K.N."/>
            <person name="Huntington A.M."/>
            <person name="Baker J.M."/>
            <person name="Nadendla S."/>
            <person name="Giglio M.G."/>
            <person name="Touchman J.W."/>
            <person name="Blankenship R.E."/>
            <person name="Madigan M.T."/>
            <person name="Sattley W.M."/>
        </authorList>
    </citation>
    <scope>NUCLEOTIDE SEQUENCE [LARGE SCALE GENOMIC DNA]</scope>
    <source>
        <strain evidence="10">HH</strain>
    </source>
</reference>
<dbReference type="Gene3D" id="1.10.10.10">
    <property type="entry name" value="Winged helix-like DNA-binding domain superfamily/Winged helix DNA-binding domain"/>
    <property type="match status" value="3"/>
</dbReference>
<dbReference type="InterPro" id="IPR036388">
    <property type="entry name" value="WH-like_DNA-bd_sf"/>
</dbReference>
<feature type="domain" description="RecX second three-helical" evidence="6">
    <location>
        <begin position="55"/>
        <end position="96"/>
    </location>
</feature>